<feature type="domain" description="Peptidase A1" evidence="5">
    <location>
        <begin position="47"/>
        <end position="391"/>
    </location>
</feature>
<dbReference type="InterPro" id="IPR021109">
    <property type="entry name" value="Peptidase_aspartic_dom_sf"/>
</dbReference>
<keyword evidence="4" id="KW-0732">Signal</keyword>
<protein>
    <recommendedName>
        <fullName evidence="5">Peptidase A1 domain-containing protein</fullName>
    </recommendedName>
</protein>
<evidence type="ECO:0000256" key="1">
    <source>
        <dbReference type="ARBA" id="ARBA00007447"/>
    </source>
</evidence>
<evidence type="ECO:0000256" key="3">
    <source>
        <dbReference type="SAM" id="Phobius"/>
    </source>
</evidence>
<name>A0A1E3HNQ3_9TREE</name>
<dbReference type="RefSeq" id="XP_018993229.1">
    <property type="nucleotide sequence ID" value="XM_019139286.1"/>
</dbReference>
<feature type="compositionally biased region" description="Gly residues" evidence="2">
    <location>
        <begin position="707"/>
        <end position="718"/>
    </location>
</feature>
<evidence type="ECO:0000313" key="6">
    <source>
        <dbReference type="EMBL" id="ODN77993.1"/>
    </source>
</evidence>
<evidence type="ECO:0000313" key="7">
    <source>
        <dbReference type="Proteomes" id="UP000094065"/>
    </source>
</evidence>
<dbReference type="STRING" id="1295533.A0A1E3HNQ3"/>
<dbReference type="SUPFAM" id="SSF50630">
    <property type="entry name" value="Acid proteases"/>
    <property type="match status" value="1"/>
</dbReference>
<feature type="transmembrane region" description="Helical" evidence="3">
    <location>
        <begin position="415"/>
        <end position="435"/>
    </location>
</feature>
<keyword evidence="3" id="KW-0812">Transmembrane</keyword>
<dbReference type="GeneID" id="30156391"/>
<keyword evidence="3" id="KW-0472">Membrane</keyword>
<comment type="similarity">
    <text evidence="1">Belongs to the peptidase A1 family.</text>
</comment>
<feature type="compositionally biased region" description="Basic and acidic residues" evidence="2">
    <location>
        <begin position="735"/>
        <end position="744"/>
    </location>
</feature>
<dbReference type="InterPro" id="IPR001461">
    <property type="entry name" value="Aspartic_peptidase_A1"/>
</dbReference>
<keyword evidence="3" id="KW-1133">Transmembrane helix</keyword>
<evidence type="ECO:0000256" key="4">
    <source>
        <dbReference type="SAM" id="SignalP"/>
    </source>
</evidence>
<dbReference type="InterPro" id="IPR033121">
    <property type="entry name" value="PEPTIDASE_A1"/>
</dbReference>
<feature type="compositionally biased region" description="Pro residues" evidence="2">
    <location>
        <begin position="560"/>
        <end position="570"/>
    </location>
</feature>
<feature type="compositionally biased region" description="Low complexity" evidence="2">
    <location>
        <begin position="674"/>
        <end position="686"/>
    </location>
</feature>
<dbReference type="Gene3D" id="2.40.70.10">
    <property type="entry name" value="Acid Proteases"/>
    <property type="match status" value="1"/>
</dbReference>
<feature type="compositionally biased region" description="Gly residues" evidence="2">
    <location>
        <begin position="846"/>
        <end position="856"/>
    </location>
</feature>
<reference evidence="6 7" key="1">
    <citation type="submission" date="2016-06" db="EMBL/GenBank/DDBJ databases">
        <title>Evolution of pathogenesis and genome organization in the Tremellales.</title>
        <authorList>
            <person name="Cuomo C."/>
            <person name="Litvintseva A."/>
            <person name="Heitman J."/>
            <person name="Chen Y."/>
            <person name="Sun S."/>
            <person name="Springer D."/>
            <person name="Dromer F."/>
            <person name="Young S."/>
            <person name="Zeng Q."/>
            <person name="Chapman S."/>
            <person name="Gujja S."/>
            <person name="Saif S."/>
            <person name="Birren B."/>
        </authorList>
    </citation>
    <scope>NUCLEOTIDE SEQUENCE [LARGE SCALE GENOMIC DNA]</scope>
    <source>
        <strain evidence="6 7">CBS 6039</strain>
    </source>
</reference>
<dbReference type="GO" id="GO:0006508">
    <property type="term" value="P:proteolysis"/>
    <property type="evidence" value="ECO:0007669"/>
    <property type="project" value="InterPro"/>
</dbReference>
<dbReference type="AlphaFoldDB" id="A0A1E3HNQ3"/>
<feature type="compositionally biased region" description="Basic and acidic residues" evidence="2">
    <location>
        <begin position="867"/>
        <end position="879"/>
    </location>
</feature>
<dbReference type="EMBL" id="AWGJ01000007">
    <property type="protein sequence ID" value="ODN77993.1"/>
    <property type="molecule type" value="Genomic_DNA"/>
</dbReference>
<sequence length="885" mass="94268">MPLPHLPLLLSLPLLSLPALADHKLDLTRMGAAYTGLPLYRSGAGTNVLQIGVGTPEVVVNLTASTNVEFMMVTTDECDDCTQDSATYSIEDSSSVSTIQQALIHTFIYPIGSTNTLSLAGELASEILSDERQDTDTTRPIALVSDVQEDDEEGRLRGTAVELSDGTSGFWGMGVFQDNKNRSMIPNMILVNGDGAPSQEVSFTVGFDIANRSTSDTETAGTVHWGGVPNGSWTGDFNWIEANRSVAGSWGFGLDRMRVEDEVIDLSGNYYASIDPAFDAIYLPTSIAEKFFSKVPDASRDSSDRTRWNIPCDINISLTLTIADTTYGIASSQLVQTRGEATGRSCWSSVVAWGNGSVPEAQGEVRLGTPFMSNVYSVLYYTDGAQYIGLAGKPNSVNAHNLASSNPGSHPNMKLAGILIGVFLGLLLLLVCICYSRNRNSFQSMWYRAVRRQQRAEMNAMVRGATLPPPMMGPVGPMAHMGPPMGVGVGMMPAMGVGMGPGMAAGMGPMGPMGHMGPMGGMGPMGPMPMGGPPGSHMGMGMGMGMGMPPNANPALYQSVPPPYQQPPPASNQNPQTQPLLAAHARDEMDRERDLEKSPDMADRDRQQQQQGYYSPGLVETSPPTSAWRMRSPAPAPAPNPARASLIAKSGSQRSLRPKRDSGGMGYGAAPLPGSGNSGNRRASGRVARTASGMSVGKTWDEFGNGAAAGQGGSGAGGFAARNEFRHSRQPSQTRPRESYDEPQRQSSPRSQLQSPPRSQQHQNQNYAAFPGSSPIPGEDHISPEQLHAPHHAQNWPLIPTQGHQQQFADSPSSDEKKRGIWQWRAGSATGNAGKGSYKAVSPNMGAGGNGNGGGKRSSWFGGRSGGWREAEKERDRVPVEGQWA</sequence>
<feature type="region of interest" description="Disordered" evidence="2">
    <location>
        <begin position="553"/>
        <end position="885"/>
    </location>
</feature>
<feature type="compositionally biased region" description="Low complexity" evidence="2">
    <location>
        <begin position="745"/>
        <end position="761"/>
    </location>
</feature>
<keyword evidence="7" id="KW-1185">Reference proteome</keyword>
<dbReference type="PROSITE" id="PS51767">
    <property type="entry name" value="PEPTIDASE_A1"/>
    <property type="match status" value="1"/>
</dbReference>
<accession>A0A1E3HNQ3</accession>
<feature type="chain" id="PRO_5009129253" description="Peptidase A1 domain-containing protein" evidence="4">
    <location>
        <begin position="22"/>
        <end position="885"/>
    </location>
</feature>
<feature type="signal peptide" evidence="4">
    <location>
        <begin position="1"/>
        <end position="21"/>
    </location>
</feature>
<feature type="compositionally biased region" description="Polar residues" evidence="2">
    <location>
        <begin position="802"/>
        <end position="812"/>
    </location>
</feature>
<comment type="caution">
    <text evidence="6">The sequence shown here is derived from an EMBL/GenBank/DDBJ whole genome shotgun (WGS) entry which is preliminary data.</text>
</comment>
<dbReference type="PANTHER" id="PTHR47966:SF51">
    <property type="entry name" value="BETA-SITE APP-CLEAVING ENZYME, ISOFORM A-RELATED"/>
    <property type="match status" value="1"/>
</dbReference>
<evidence type="ECO:0000256" key="2">
    <source>
        <dbReference type="SAM" id="MobiDB-lite"/>
    </source>
</evidence>
<dbReference type="Proteomes" id="UP000094065">
    <property type="component" value="Unassembled WGS sequence"/>
</dbReference>
<dbReference type="OrthoDB" id="2563011at2759"/>
<proteinExistence type="inferred from homology"/>
<feature type="compositionally biased region" description="Basic and acidic residues" evidence="2">
    <location>
        <begin position="584"/>
        <end position="607"/>
    </location>
</feature>
<dbReference type="PANTHER" id="PTHR47966">
    <property type="entry name" value="BETA-SITE APP-CLEAVING ENZYME, ISOFORM A-RELATED"/>
    <property type="match status" value="1"/>
</dbReference>
<dbReference type="GO" id="GO:0004190">
    <property type="term" value="F:aspartic-type endopeptidase activity"/>
    <property type="evidence" value="ECO:0007669"/>
    <property type="project" value="InterPro"/>
</dbReference>
<evidence type="ECO:0000259" key="5">
    <source>
        <dbReference type="PROSITE" id="PS51767"/>
    </source>
</evidence>
<gene>
    <name evidence="6" type="ORF">L202_05082</name>
</gene>
<dbReference type="Pfam" id="PF00026">
    <property type="entry name" value="Asp"/>
    <property type="match status" value="1"/>
</dbReference>
<organism evidence="6 7">
    <name type="scientific">Cryptococcus amylolentus CBS 6039</name>
    <dbReference type="NCBI Taxonomy" id="1295533"/>
    <lineage>
        <taxon>Eukaryota</taxon>
        <taxon>Fungi</taxon>
        <taxon>Dikarya</taxon>
        <taxon>Basidiomycota</taxon>
        <taxon>Agaricomycotina</taxon>
        <taxon>Tremellomycetes</taxon>
        <taxon>Tremellales</taxon>
        <taxon>Cryptococcaceae</taxon>
        <taxon>Cryptococcus</taxon>
    </lineage>
</organism>